<organism evidence="2">
    <name type="scientific">Oikopleura dioica</name>
    <name type="common">Tunicate</name>
    <dbReference type="NCBI Taxonomy" id="34765"/>
    <lineage>
        <taxon>Eukaryota</taxon>
        <taxon>Metazoa</taxon>
        <taxon>Chordata</taxon>
        <taxon>Tunicata</taxon>
        <taxon>Appendicularia</taxon>
        <taxon>Copelata</taxon>
        <taxon>Oikopleuridae</taxon>
        <taxon>Oikopleura</taxon>
    </lineage>
</organism>
<dbReference type="EMBL" id="FN654594">
    <property type="protein sequence ID" value="CBY35172.1"/>
    <property type="molecule type" value="Genomic_DNA"/>
</dbReference>
<feature type="compositionally biased region" description="Low complexity" evidence="1">
    <location>
        <begin position="164"/>
        <end position="176"/>
    </location>
</feature>
<sequence>MREVASSDFEKKIEKNVKFYFQKMTKPKNPEKINRFLDAGQTVFDFGESFKNPEILCSILKNMKTSLELEQHRKIEVDKNATVPFDIISSHLDALGAQERHELGLLTTPDALFGGFETQNVALLMMLKDFYENAPSPRSSFSSSSSLSSVSSSEDETKAAYDQPESSPPSSRMSSEVENEVLPSFPASPEEEDSSLRGPRPETNVVDSPRENSTSPESEVQVESSGLVSKKQ</sequence>
<feature type="compositionally biased region" description="Polar residues" evidence="1">
    <location>
        <begin position="211"/>
        <end position="232"/>
    </location>
</feature>
<evidence type="ECO:0000256" key="1">
    <source>
        <dbReference type="SAM" id="MobiDB-lite"/>
    </source>
</evidence>
<dbReference type="Proteomes" id="UP000011014">
    <property type="component" value="Unassembled WGS sequence"/>
</dbReference>
<dbReference type="AlphaFoldDB" id="E4YI61"/>
<protein>
    <submittedName>
        <fullName evidence="2">Uncharacterized protein</fullName>
    </submittedName>
</protein>
<name>E4YI61_OIKDI</name>
<feature type="region of interest" description="Disordered" evidence="1">
    <location>
        <begin position="135"/>
        <end position="232"/>
    </location>
</feature>
<feature type="compositionally biased region" description="Low complexity" evidence="1">
    <location>
        <begin position="136"/>
        <end position="152"/>
    </location>
</feature>
<gene>
    <name evidence="2" type="ORF">GSOID_T00026976001</name>
</gene>
<evidence type="ECO:0000313" key="2">
    <source>
        <dbReference type="EMBL" id="CBY35172.1"/>
    </source>
</evidence>
<accession>E4YI61</accession>
<proteinExistence type="predicted"/>
<reference evidence="2" key="1">
    <citation type="journal article" date="2010" name="Science">
        <title>Plasticity of animal genome architecture unmasked by rapid evolution of a pelagic tunicate.</title>
        <authorList>
            <person name="Denoeud F."/>
            <person name="Henriet S."/>
            <person name="Mungpakdee S."/>
            <person name="Aury J.M."/>
            <person name="Da Silva C."/>
            <person name="Brinkmann H."/>
            <person name="Mikhaleva J."/>
            <person name="Olsen L.C."/>
            <person name="Jubin C."/>
            <person name="Canestro C."/>
            <person name="Bouquet J.M."/>
            <person name="Danks G."/>
            <person name="Poulain J."/>
            <person name="Campsteijn C."/>
            <person name="Adamski M."/>
            <person name="Cross I."/>
            <person name="Yadetie F."/>
            <person name="Muffato M."/>
            <person name="Louis A."/>
            <person name="Butcher S."/>
            <person name="Tsagkogeorga G."/>
            <person name="Konrad A."/>
            <person name="Singh S."/>
            <person name="Jensen M.F."/>
            <person name="Cong E.H."/>
            <person name="Eikeseth-Otteraa H."/>
            <person name="Noel B."/>
            <person name="Anthouard V."/>
            <person name="Porcel B.M."/>
            <person name="Kachouri-Lafond R."/>
            <person name="Nishino A."/>
            <person name="Ugolini M."/>
            <person name="Chourrout P."/>
            <person name="Nishida H."/>
            <person name="Aasland R."/>
            <person name="Huzurbazar S."/>
            <person name="Westhof E."/>
            <person name="Delsuc F."/>
            <person name="Lehrach H."/>
            <person name="Reinhardt R."/>
            <person name="Weissenbach J."/>
            <person name="Roy S.W."/>
            <person name="Artiguenave F."/>
            <person name="Postlethwait J.H."/>
            <person name="Manak J.R."/>
            <person name="Thompson E.M."/>
            <person name="Jaillon O."/>
            <person name="Du Pasquier L."/>
            <person name="Boudinot P."/>
            <person name="Liberles D.A."/>
            <person name="Volff J.N."/>
            <person name="Philippe H."/>
            <person name="Lenhard B."/>
            <person name="Roest Crollius H."/>
            <person name="Wincker P."/>
            <person name="Chourrout D."/>
        </authorList>
    </citation>
    <scope>NUCLEOTIDE SEQUENCE [LARGE SCALE GENOMIC DNA]</scope>
</reference>